<feature type="disulfide bond" evidence="8">
    <location>
        <begin position="244"/>
        <end position="253"/>
    </location>
</feature>
<organism evidence="15 16">
    <name type="scientific">Panagrellus redivivus</name>
    <name type="common">Microworm</name>
    <dbReference type="NCBI Taxonomy" id="6233"/>
    <lineage>
        <taxon>Eukaryota</taxon>
        <taxon>Metazoa</taxon>
        <taxon>Ecdysozoa</taxon>
        <taxon>Nematoda</taxon>
        <taxon>Chromadorea</taxon>
        <taxon>Rhabditida</taxon>
        <taxon>Tylenchina</taxon>
        <taxon>Panagrolaimomorpha</taxon>
        <taxon>Panagrolaimoidea</taxon>
        <taxon>Panagrolaimidae</taxon>
        <taxon>Panagrellus</taxon>
    </lineage>
</organism>
<evidence type="ECO:0000313" key="16">
    <source>
        <dbReference type="WBParaSite" id="Pan_g1822.t2"/>
    </source>
</evidence>
<dbReference type="SUPFAM" id="SSF57196">
    <property type="entry name" value="EGF/Laminin"/>
    <property type="match status" value="1"/>
</dbReference>
<feature type="domain" description="EGF-like" evidence="13">
    <location>
        <begin position="222"/>
        <end position="254"/>
    </location>
</feature>
<keyword evidence="3 10" id="KW-0732">Signal</keyword>
<evidence type="ECO:0000256" key="10">
    <source>
        <dbReference type="RuleBase" id="RU280815"/>
    </source>
</evidence>
<evidence type="ECO:0000256" key="8">
    <source>
        <dbReference type="PROSITE-ProRule" id="PRU00076"/>
    </source>
</evidence>
<dbReference type="GO" id="GO:0005886">
    <property type="term" value="C:plasma membrane"/>
    <property type="evidence" value="ECO:0007669"/>
    <property type="project" value="UniProtKB-ARBA"/>
</dbReference>
<feature type="domain" description="DSL" evidence="14">
    <location>
        <begin position="177"/>
        <end position="221"/>
    </location>
</feature>
<dbReference type="InterPro" id="IPR000742">
    <property type="entry name" value="EGF"/>
</dbReference>
<dbReference type="GO" id="GO:0007154">
    <property type="term" value="P:cell communication"/>
    <property type="evidence" value="ECO:0007669"/>
    <property type="project" value="InterPro"/>
</dbReference>
<feature type="compositionally biased region" description="Low complexity" evidence="11">
    <location>
        <begin position="438"/>
        <end position="448"/>
    </location>
</feature>
<feature type="disulfide bond" evidence="8">
    <location>
        <begin position="226"/>
        <end position="236"/>
    </location>
</feature>
<feature type="region of interest" description="Disordered" evidence="11">
    <location>
        <begin position="438"/>
        <end position="487"/>
    </location>
</feature>
<dbReference type="PROSITE" id="PS01186">
    <property type="entry name" value="EGF_2"/>
    <property type="match status" value="1"/>
</dbReference>
<evidence type="ECO:0000256" key="1">
    <source>
        <dbReference type="ARBA" id="ARBA00022473"/>
    </source>
</evidence>
<dbReference type="PROSITE" id="PS50026">
    <property type="entry name" value="EGF_3"/>
    <property type="match status" value="2"/>
</dbReference>
<dbReference type="Gene3D" id="2.10.25.140">
    <property type="match status" value="1"/>
</dbReference>
<name>A0A7E4VB96_PANRE</name>
<keyword evidence="1 10" id="KW-0217">Developmental protein</keyword>
<dbReference type="InterPro" id="IPR051022">
    <property type="entry name" value="Notch_Cell-Fate_Det"/>
</dbReference>
<dbReference type="CDD" id="cd00054">
    <property type="entry name" value="EGF_CA"/>
    <property type="match status" value="1"/>
</dbReference>
<dbReference type="GO" id="GO:0042063">
    <property type="term" value="P:gliogenesis"/>
    <property type="evidence" value="ECO:0007669"/>
    <property type="project" value="UniProtKB-ARBA"/>
</dbReference>
<dbReference type="PROSITE" id="PS51051">
    <property type="entry name" value="DSL"/>
    <property type="match status" value="1"/>
</dbReference>
<feature type="disulfide bond" evidence="8">
    <location>
        <begin position="297"/>
        <end position="314"/>
    </location>
</feature>
<dbReference type="SMART" id="SM00051">
    <property type="entry name" value="DSL"/>
    <property type="match status" value="1"/>
</dbReference>
<feature type="transmembrane region" description="Helical" evidence="12">
    <location>
        <begin position="359"/>
        <end position="380"/>
    </location>
</feature>
<evidence type="ECO:0000256" key="2">
    <source>
        <dbReference type="ARBA" id="ARBA00022536"/>
    </source>
</evidence>
<evidence type="ECO:0000259" key="13">
    <source>
        <dbReference type="PROSITE" id="PS50026"/>
    </source>
</evidence>
<evidence type="ECO:0000259" key="14">
    <source>
        <dbReference type="PROSITE" id="PS51051"/>
    </source>
</evidence>
<dbReference type="GO" id="GO:0048666">
    <property type="term" value="P:neuron development"/>
    <property type="evidence" value="ECO:0007669"/>
    <property type="project" value="UniProtKB-ARBA"/>
</dbReference>
<dbReference type="InterPro" id="IPR001774">
    <property type="entry name" value="DSL"/>
</dbReference>
<keyword evidence="10 12" id="KW-0812">Transmembrane</keyword>
<evidence type="ECO:0000256" key="12">
    <source>
        <dbReference type="SAM" id="Phobius"/>
    </source>
</evidence>
<dbReference type="AlphaFoldDB" id="A0A7E4VB96"/>
<protein>
    <recommendedName>
        <fullName evidence="10">Delta-like protein</fullName>
    </recommendedName>
</protein>
<dbReference type="GO" id="GO:0000902">
    <property type="term" value="P:cell morphogenesis"/>
    <property type="evidence" value="ECO:0007669"/>
    <property type="project" value="UniProtKB-ARBA"/>
</dbReference>
<reference evidence="15" key="1">
    <citation type="journal article" date="2013" name="Genetics">
        <title>The draft genome and transcriptome of Panagrellus redivivus are shaped by the harsh demands of a free-living lifestyle.</title>
        <authorList>
            <person name="Srinivasan J."/>
            <person name="Dillman A.R."/>
            <person name="Macchietto M.G."/>
            <person name="Heikkinen L."/>
            <person name="Lakso M."/>
            <person name="Fracchia K.M."/>
            <person name="Antoshechkin I."/>
            <person name="Mortazavi A."/>
            <person name="Wong G."/>
            <person name="Sternberg P.W."/>
        </authorList>
    </citation>
    <scope>NUCLEOTIDE SEQUENCE [LARGE SCALE GENOMIC DNA]</scope>
    <source>
        <strain evidence="15">MT8872</strain>
    </source>
</reference>
<feature type="disulfide bond" evidence="8">
    <location>
        <begin position="316"/>
        <end position="325"/>
    </location>
</feature>
<evidence type="ECO:0000256" key="5">
    <source>
        <dbReference type="ARBA" id="ARBA00022782"/>
    </source>
</evidence>
<reference evidence="16" key="2">
    <citation type="submission" date="2020-10" db="UniProtKB">
        <authorList>
            <consortium name="WormBaseParasite"/>
        </authorList>
    </citation>
    <scope>IDENTIFICATION</scope>
</reference>
<dbReference type="Pfam" id="PF00008">
    <property type="entry name" value="EGF"/>
    <property type="match status" value="1"/>
</dbReference>
<dbReference type="SMART" id="SM00181">
    <property type="entry name" value="EGF"/>
    <property type="match status" value="3"/>
</dbReference>
<keyword evidence="10 12" id="KW-1133">Transmembrane helix</keyword>
<evidence type="ECO:0000256" key="6">
    <source>
        <dbReference type="ARBA" id="ARBA00023157"/>
    </source>
</evidence>
<dbReference type="PANTHER" id="PTHR24049">
    <property type="entry name" value="CRUMBS FAMILY MEMBER"/>
    <property type="match status" value="1"/>
</dbReference>
<keyword evidence="6 8" id="KW-1015">Disulfide bond</keyword>
<dbReference type="Gene3D" id="2.10.25.10">
    <property type="entry name" value="Laminin"/>
    <property type="match status" value="2"/>
</dbReference>
<comment type="caution">
    <text evidence="8">Lacks conserved residue(s) required for the propagation of feature annotation.</text>
</comment>
<comment type="subcellular location">
    <subcellularLocation>
        <location evidence="10">Membrane</location>
        <topology evidence="10">Single-pass type I membrane protein</topology>
    </subcellularLocation>
</comment>
<feature type="compositionally biased region" description="Low complexity" evidence="11">
    <location>
        <begin position="456"/>
        <end position="487"/>
    </location>
</feature>
<keyword evidence="15" id="KW-1185">Reference proteome</keyword>
<dbReference type="PROSITE" id="PS00022">
    <property type="entry name" value="EGF_1"/>
    <property type="match status" value="3"/>
</dbReference>
<evidence type="ECO:0000256" key="4">
    <source>
        <dbReference type="ARBA" id="ARBA00022737"/>
    </source>
</evidence>
<accession>A0A7E4VB96</accession>
<feature type="disulfide bond" evidence="9">
    <location>
        <begin position="212"/>
        <end position="221"/>
    </location>
</feature>
<evidence type="ECO:0000256" key="7">
    <source>
        <dbReference type="ARBA" id="ARBA00023180"/>
    </source>
</evidence>
<keyword evidence="7" id="KW-0325">Glycoprotein</keyword>
<evidence type="ECO:0000256" key="11">
    <source>
        <dbReference type="SAM" id="MobiDB-lite"/>
    </source>
</evidence>
<evidence type="ECO:0000256" key="9">
    <source>
        <dbReference type="PROSITE-ProRule" id="PRU00377"/>
    </source>
</evidence>
<dbReference type="FunFam" id="2.10.25.10:FF:000230">
    <property type="entry name" value="Delta-like protein"/>
    <property type="match status" value="1"/>
</dbReference>
<feature type="domain" description="EGF-like" evidence="13">
    <location>
        <begin position="288"/>
        <end position="326"/>
    </location>
</feature>
<keyword evidence="5" id="KW-0221">Differentiation</keyword>
<dbReference type="Proteomes" id="UP000492821">
    <property type="component" value="Unassembled WGS sequence"/>
</dbReference>
<dbReference type="WBParaSite" id="Pan_g1822.t2">
    <property type="protein sequence ID" value="Pan_g1822.t2"/>
    <property type="gene ID" value="Pan_g1822"/>
</dbReference>
<sequence length="487" mass="53151">MRRLHRWPLLHTNCIGFLSRQVLRIAFFATLLLILPHQTHATGKLTLTIWEWTSSICCSAVIAISAVCPKTCTYNFTVCIGVPEGNCNFGLLEFTVPHAVPTREGLFFKSTQPFTTDLRIEDDVQVNKNQIIQVRARANPSGVDVLHLPKILRLQPGETQKFKEKMALAAIDFNIDFACDPDYYGESCTVYCKSVPGINHFDCNAATGAKKCHAGWNGRDCSMPICEGGCGGLGDCIAPGVCSCADGWLGPNCAECRPRYGCLHGVCSETPGTCVCEANWTGDLCDQVADKCLERPCKNGGLCKANQMVNFYTCECPDGFVGKDCEIDKAYLVGIETNVPEKQITPENVHWMTVLLQNMGFWIFAIVLVLVAGLIIALAITQKKEKPTIGSACRVGRRNSDIEMDMLRIEVPPVGRDRHYKPPPYAVSELSPLELLSGGPAPPSYAEATAKEKSKSAAASTTIEMDPLSDDMSSLPSPSTMLPSRKS</sequence>
<feature type="disulfide bond" evidence="9">
    <location>
        <begin position="179"/>
        <end position="188"/>
    </location>
</feature>
<keyword evidence="4 10" id="KW-0677">Repeat</keyword>
<evidence type="ECO:0000256" key="3">
    <source>
        <dbReference type="ARBA" id="ARBA00022729"/>
    </source>
</evidence>
<keyword evidence="10 12" id="KW-0472">Membrane</keyword>
<dbReference type="Pfam" id="PF01414">
    <property type="entry name" value="DSL"/>
    <property type="match status" value="1"/>
</dbReference>
<comment type="function">
    <text evidence="10">Putative Notch ligand involved in the mediation of Notch signaling.</text>
</comment>
<keyword evidence="2 8" id="KW-0245">EGF-like domain</keyword>
<proteinExistence type="predicted"/>
<evidence type="ECO:0000313" key="15">
    <source>
        <dbReference type="Proteomes" id="UP000492821"/>
    </source>
</evidence>